<dbReference type="EMBL" id="UINC01047889">
    <property type="protein sequence ID" value="SVB57733.1"/>
    <property type="molecule type" value="Genomic_DNA"/>
</dbReference>
<dbReference type="InterPro" id="IPR011604">
    <property type="entry name" value="PDDEXK-like_dom_sf"/>
</dbReference>
<proteinExistence type="predicted"/>
<reference evidence="1" key="1">
    <citation type="submission" date="2018-05" db="EMBL/GenBank/DDBJ databases">
        <authorList>
            <person name="Lanie J.A."/>
            <person name="Ng W.-L."/>
            <person name="Kazmierczak K.M."/>
            <person name="Andrzejewski T.M."/>
            <person name="Davidsen T.M."/>
            <person name="Wayne K.J."/>
            <person name="Tettelin H."/>
            <person name="Glass J.I."/>
            <person name="Rusch D."/>
            <person name="Podicherti R."/>
            <person name="Tsui H.-C.T."/>
            <person name="Winkler M.E."/>
        </authorList>
    </citation>
    <scope>NUCLEOTIDE SEQUENCE</scope>
</reference>
<gene>
    <name evidence="1" type="ORF">METZ01_LOCUS210587</name>
</gene>
<protein>
    <recommendedName>
        <fullName evidence="2">PD-(D/E)XK endonuclease-like domain-containing protein</fullName>
    </recommendedName>
</protein>
<organism evidence="1">
    <name type="scientific">marine metagenome</name>
    <dbReference type="NCBI Taxonomy" id="408172"/>
    <lineage>
        <taxon>unclassified sequences</taxon>
        <taxon>metagenomes</taxon>
        <taxon>ecological metagenomes</taxon>
    </lineage>
</organism>
<dbReference type="SUPFAM" id="SSF52980">
    <property type="entry name" value="Restriction endonuclease-like"/>
    <property type="match status" value="1"/>
</dbReference>
<dbReference type="PANTHER" id="PTHR31340">
    <property type="entry name" value="MITOCHONDRIAL GENOME MAINTENANCE EXONUCLEASE 1"/>
    <property type="match status" value="1"/>
</dbReference>
<dbReference type="Gene3D" id="3.90.320.10">
    <property type="match status" value="1"/>
</dbReference>
<evidence type="ECO:0000313" key="1">
    <source>
        <dbReference type="EMBL" id="SVB57733.1"/>
    </source>
</evidence>
<evidence type="ECO:0008006" key="2">
    <source>
        <dbReference type="Google" id="ProtNLM"/>
    </source>
</evidence>
<name>A0A382F6A0_9ZZZZ</name>
<dbReference type="PANTHER" id="PTHR31340:SF3">
    <property type="entry name" value="MITOCHONDRIAL GENOME MAINTENANCE EXONUCLEASE 1"/>
    <property type="match status" value="1"/>
</dbReference>
<dbReference type="InterPro" id="IPR011335">
    <property type="entry name" value="Restrct_endonuc-II-like"/>
</dbReference>
<accession>A0A382F6A0</accession>
<dbReference type="AlphaFoldDB" id="A0A382F6A0"/>
<sequence>MTSIVKQFQYPELSRTSNGSRRYIVAGKRLPSVTTILDACTDKTWLYEWKKRVGEVEAKRISTESSNIGTLVHSCLENYITKKPSQSKNNLVYQLANKMANAIIENGLKHIPVVWGVEAKLYYEDLYAGTTDLVGLWKNKPAIIDFKTTKNKKTKKDIQHYFLQGVAYAHAHNQMFDTNIETVVILMADREAKYFCFETEPGEFDRYSDIWNNYLCQYYKLNIDA</sequence>